<dbReference type="AlphaFoldDB" id="A0A1X1J6H9"/>
<sequence length="237" mass="27468">MENLPTQIFKFAQVFSTSRKKDIEKIFYDNEFETKNSLPILIWDFIYRDIVNTAKVNGLISPTMYMGALWTARGVIIEGVLYVFMMKKRFEDITNKYEKRHYLTCIARAKNSHLNGKEGGKLSIELFNDLDDDGMSDSQIEQAKKLLGDHYNSIDEIRVVTFDKKTKEVIVNQVNAFCEFIDAVNITEFDFTKLEEDGRGNNPEKPLVALKSDVQKQLESQKHVSLYVEKKEENTKL</sequence>
<dbReference type="InterPro" id="IPR046028">
    <property type="entry name" value="DUF5986"/>
</dbReference>
<reference evidence="1 2" key="1">
    <citation type="journal article" date="2016" name="Eur. J. Clin. Microbiol. Infect. Dis.">
        <title>Whole genome sequencing as a tool for phylogenetic analysis of clinical strains of Mitis group streptococci.</title>
        <authorList>
            <person name="Rasmussen L.H."/>
            <person name="Dargis R."/>
            <person name="Hojholt K."/>
            <person name="Christensen J.J."/>
            <person name="Skovgaard O."/>
            <person name="Justesen U.S."/>
            <person name="Rosenvinge F.S."/>
            <person name="Moser C."/>
            <person name="Lukjancenko O."/>
            <person name="Rasmussen S."/>
            <person name="Nielsen X.C."/>
        </authorList>
    </citation>
    <scope>NUCLEOTIDE SEQUENCE [LARGE SCALE GENOMIC DNA]</scope>
    <source>
        <strain evidence="1 2">RH_13585_10</strain>
    </source>
</reference>
<gene>
    <name evidence="1" type="ORF">B7705_08960</name>
</gene>
<evidence type="ECO:0000313" key="2">
    <source>
        <dbReference type="Proteomes" id="UP000193064"/>
    </source>
</evidence>
<name>A0A1X1J6H9_STROR</name>
<evidence type="ECO:0000313" key="1">
    <source>
        <dbReference type="EMBL" id="ORO81004.1"/>
    </source>
</evidence>
<comment type="caution">
    <text evidence="1">The sequence shown here is derived from an EMBL/GenBank/DDBJ whole genome shotgun (WGS) entry which is preliminary data.</text>
</comment>
<proteinExistence type="predicted"/>
<protein>
    <submittedName>
        <fullName evidence="1">Uncharacterized protein</fullName>
    </submittedName>
</protein>
<dbReference type="RefSeq" id="WP_084949070.1">
    <property type="nucleotide sequence ID" value="NZ_NCVA01000041.1"/>
</dbReference>
<dbReference type="Pfam" id="PF19448">
    <property type="entry name" value="DUF5986"/>
    <property type="match status" value="1"/>
</dbReference>
<organism evidence="1 2">
    <name type="scientific">Streptococcus oralis subsp. dentisani</name>
    <dbReference type="NCBI Taxonomy" id="1458253"/>
    <lineage>
        <taxon>Bacteria</taxon>
        <taxon>Bacillati</taxon>
        <taxon>Bacillota</taxon>
        <taxon>Bacilli</taxon>
        <taxon>Lactobacillales</taxon>
        <taxon>Streptococcaceae</taxon>
        <taxon>Streptococcus</taxon>
    </lineage>
</organism>
<dbReference type="EMBL" id="NCVA01000041">
    <property type="protein sequence ID" value="ORO81004.1"/>
    <property type="molecule type" value="Genomic_DNA"/>
</dbReference>
<accession>A0A1X1J6H9</accession>
<dbReference type="Proteomes" id="UP000193064">
    <property type="component" value="Unassembled WGS sequence"/>
</dbReference>